<evidence type="ECO:0000256" key="1">
    <source>
        <dbReference type="ARBA" id="ARBA00004651"/>
    </source>
</evidence>
<keyword evidence="3" id="KW-0808">Transferase</keyword>
<feature type="transmembrane region" description="Helical" evidence="8">
    <location>
        <begin position="12"/>
        <end position="32"/>
    </location>
</feature>
<dbReference type="InterPro" id="IPR018584">
    <property type="entry name" value="GT87"/>
</dbReference>
<dbReference type="Pfam" id="PF09594">
    <property type="entry name" value="GT87"/>
    <property type="match status" value="1"/>
</dbReference>
<evidence type="ECO:0000256" key="2">
    <source>
        <dbReference type="ARBA" id="ARBA00022475"/>
    </source>
</evidence>
<evidence type="ECO:0000313" key="10">
    <source>
        <dbReference type="Proteomes" id="UP001205740"/>
    </source>
</evidence>
<dbReference type="Proteomes" id="UP001205740">
    <property type="component" value="Unassembled WGS sequence"/>
</dbReference>
<proteinExistence type="inferred from homology"/>
<comment type="caution">
    <text evidence="9">The sequence shown here is derived from an EMBL/GenBank/DDBJ whole genome shotgun (WGS) entry which is preliminary data.</text>
</comment>
<protein>
    <submittedName>
        <fullName evidence="9">Alpha-1,2-mannosyltransferase</fullName>
    </submittedName>
</protein>
<dbReference type="RefSeq" id="WP_253655909.1">
    <property type="nucleotide sequence ID" value="NZ_BAAAOE010000005.1"/>
</dbReference>
<evidence type="ECO:0000313" key="9">
    <source>
        <dbReference type="EMBL" id="MCP2162362.1"/>
    </source>
</evidence>
<evidence type="ECO:0000256" key="3">
    <source>
        <dbReference type="ARBA" id="ARBA00022679"/>
    </source>
</evidence>
<evidence type="ECO:0000256" key="8">
    <source>
        <dbReference type="SAM" id="Phobius"/>
    </source>
</evidence>
<reference evidence="9 10" key="1">
    <citation type="submission" date="2022-06" db="EMBL/GenBank/DDBJ databases">
        <title>Genomic Encyclopedia of Archaeal and Bacterial Type Strains, Phase II (KMG-II): from individual species to whole genera.</title>
        <authorList>
            <person name="Goeker M."/>
        </authorList>
    </citation>
    <scope>NUCLEOTIDE SEQUENCE [LARGE SCALE GENOMIC DNA]</scope>
    <source>
        <strain evidence="9 10">DSM 45037</strain>
    </source>
</reference>
<keyword evidence="4 8" id="KW-0812">Transmembrane</keyword>
<evidence type="ECO:0000256" key="6">
    <source>
        <dbReference type="ARBA" id="ARBA00023136"/>
    </source>
</evidence>
<feature type="transmembrane region" description="Helical" evidence="8">
    <location>
        <begin position="95"/>
        <end position="113"/>
    </location>
</feature>
<feature type="transmembrane region" description="Helical" evidence="8">
    <location>
        <begin position="316"/>
        <end position="334"/>
    </location>
</feature>
<feature type="transmembrane region" description="Helical" evidence="8">
    <location>
        <begin position="267"/>
        <end position="287"/>
    </location>
</feature>
<feature type="transmembrane region" description="Helical" evidence="8">
    <location>
        <begin position="125"/>
        <end position="141"/>
    </location>
</feature>
<keyword evidence="5 8" id="KW-1133">Transmembrane helix</keyword>
<comment type="similarity">
    <text evidence="7">Belongs to the glycosyltransferase 87 family.</text>
</comment>
<evidence type="ECO:0000256" key="4">
    <source>
        <dbReference type="ARBA" id="ARBA00022692"/>
    </source>
</evidence>
<accession>A0ABT1H547</accession>
<feature type="transmembrane region" description="Helical" evidence="8">
    <location>
        <begin position="394"/>
        <end position="411"/>
    </location>
</feature>
<dbReference type="EMBL" id="JAMTCG010000006">
    <property type="protein sequence ID" value="MCP2162362.1"/>
    <property type="molecule type" value="Genomic_DNA"/>
</dbReference>
<feature type="transmembrane region" description="Helical" evidence="8">
    <location>
        <begin position="203"/>
        <end position="223"/>
    </location>
</feature>
<sequence length="431" mass="46811">MPAARVLPRSTVFGGLLVVVAGFAVFVQYRYIPWDAPVFGLLNNQLDLRVYRAGGSRLLDGLPIYDGMVLGHMEYTYPPFSTVVMSPFALMSKNAAGWTWLALEVVALLWVVWASFRSLGHRRSGMLLLLTVATAAVASVLEPVRTTVWFGQINLFLMAALLWDLLRGPDSRLRGFAVGLTAGVKLTPAFFVVYLAVTRQWRAAATALVVGVATVVVGVLVMPRQSWMFWTDKVLDSQRVGVAGNPANQSVRGALARLLDTPHPNTALWLGCCLAAAALGLGAAFLAHRRGHELLALTLTGMTTTAVSPFSWGHHWVWFVPLLVIAIDLVLRAWTDGRRLVAVALVLVPLAVVLDAFIWKYFVPEGVGALRPFYGIGLFMNPVHPALTWFAAQPYLWAFAATAVVTIVVCLRPAGRPQVVAPAPIGVGARR</sequence>
<gene>
    <name evidence="9" type="ORF">LX12_003566</name>
</gene>
<comment type="subcellular location">
    <subcellularLocation>
        <location evidence="1">Cell membrane</location>
        <topology evidence="1">Multi-pass membrane protein</topology>
    </subcellularLocation>
</comment>
<evidence type="ECO:0000256" key="7">
    <source>
        <dbReference type="ARBA" id="ARBA00024033"/>
    </source>
</evidence>
<name>A0ABT1H547_9NOCA</name>
<keyword evidence="10" id="KW-1185">Reference proteome</keyword>
<feature type="transmembrane region" description="Helical" evidence="8">
    <location>
        <begin position="341"/>
        <end position="362"/>
    </location>
</feature>
<feature type="transmembrane region" description="Helical" evidence="8">
    <location>
        <begin position="173"/>
        <end position="197"/>
    </location>
</feature>
<keyword evidence="6 8" id="KW-0472">Membrane</keyword>
<evidence type="ECO:0000256" key="5">
    <source>
        <dbReference type="ARBA" id="ARBA00022989"/>
    </source>
</evidence>
<organism evidence="9 10">
    <name type="scientific">Williamsia serinedens</name>
    <dbReference type="NCBI Taxonomy" id="391736"/>
    <lineage>
        <taxon>Bacteria</taxon>
        <taxon>Bacillati</taxon>
        <taxon>Actinomycetota</taxon>
        <taxon>Actinomycetes</taxon>
        <taxon>Mycobacteriales</taxon>
        <taxon>Nocardiaceae</taxon>
        <taxon>Williamsia</taxon>
    </lineage>
</organism>
<keyword evidence="2" id="KW-1003">Cell membrane</keyword>